<reference evidence="1" key="1">
    <citation type="submission" date="2023-07" db="EMBL/GenBank/DDBJ databases">
        <title>Black Yeasts Isolated from many extreme environments.</title>
        <authorList>
            <person name="Coleine C."/>
            <person name="Stajich J.E."/>
            <person name="Selbmann L."/>
        </authorList>
    </citation>
    <scope>NUCLEOTIDE SEQUENCE</scope>
    <source>
        <strain evidence="1">CCFEE 5714</strain>
    </source>
</reference>
<accession>A0ACC3MWD7</accession>
<dbReference type="EMBL" id="JAUTXU010000141">
    <property type="protein sequence ID" value="KAK3704252.1"/>
    <property type="molecule type" value="Genomic_DNA"/>
</dbReference>
<comment type="caution">
    <text evidence="1">The sequence shown here is derived from an EMBL/GenBank/DDBJ whole genome shotgun (WGS) entry which is preliminary data.</text>
</comment>
<name>A0ACC3MWD7_9PEZI</name>
<organism evidence="1 2">
    <name type="scientific">Vermiconidia calcicola</name>
    <dbReference type="NCBI Taxonomy" id="1690605"/>
    <lineage>
        <taxon>Eukaryota</taxon>
        <taxon>Fungi</taxon>
        <taxon>Dikarya</taxon>
        <taxon>Ascomycota</taxon>
        <taxon>Pezizomycotina</taxon>
        <taxon>Dothideomycetes</taxon>
        <taxon>Dothideomycetidae</taxon>
        <taxon>Mycosphaerellales</taxon>
        <taxon>Extremaceae</taxon>
        <taxon>Vermiconidia</taxon>
    </lineage>
</organism>
<evidence type="ECO:0000313" key="2">
    <source>
        <dbReference type="Proteomes" id="UP001281147"/>
    </source>
</evidence>
<keyword evidence="2" id="KW-1185">Reference proteome</keyword>
<proteinExistence type="predicted"/>
<protein>
    <submittedName>
        <fullName evidence="1">3-dehydrosphinganine reductase</fullName>
    </submittedName>
</protein>
<sequence length="357" mass="39114">MALGLFWATVSLCFFLTIVALDMMGFFGRKNQFDVDGRTVLITGGSQGMGRGLAKLLAQKGANVVIVARNEQKLAEALKYIASSAKDPSNQRFHSISADVTKPEENTRIITEVTEWNNGNPPDIVWANAGSAHPSLFIETPLETLRSQMDINYWAAAYLAHETLKLWIKPTFGKTSATETAKPRHFLITSSVACFAGLTGYSPYSVAKSALRSLADNLRQEINLYNGYRKGHPSKGPSADVKIHCVCPGTILSLGFEHEEQIKHPATKILEEGDPRQSEDEVASAAVKALEKGEYLVTTQFLGHAMKAGMMGGSPRSSPLVETLLTWAASVFWLFEGPKMDGKIFEYGQKNEVELPE</sequence>
<gene>
    <name evidence="1" type="primary">TSC10_2</name>
    <name evidence="1" type="ORF">LTR37_013926</name>
</gene>
<dbReference type="Proteomes" id="UP001281147">
    <property type="component" value="Unassembled WGS sequence"/>
</dbReference>
<evidence type="ECO:0000313" key="1">
    <source>
        <dbReference type="EMBL" id="KAK3704252.1"/>
    </source>
</evidence>